<comment type="similarity">
    <text evidence="1">Belongs to the V-ATPase V0D/AC39 subunit family.</text>
</comment>
<dbReference type="InterPro" id="IPR035067">
    <property type="entry name" value="V-type_ATPase_csu/dsu"/>
</dbReference>
<evidence type="ECO:0000313" key="4">
    <source>
        <dbReference type="EMBL" id="MBH1942354.1"/>
    </source>
</evidence>
<dbReference type="PANTHER" id="PTHR38682">
    <property type="entry name" value="V-TYPE ATP SYNTHASE SUBUNIT C"/>
    <property type="match status" value="1"/>
</dbReference>
<dbReference type="Proteomes" id="UP000623269">
    <property type="component" value="Unassembled WGS sequence"/>
</dbReference>
<keyword evidence="2" id="KW-0813">Transport</keyword>
<dbReference type="SUPFAM" id="SSF103486">
    <property type="entry name" value="V-type ATP synthase subunit C"/>
    <property type="match status" value="1"/>
</dbReference>
<gene>
    <name evidence="4" type="ORF">I5677_15740</name>
</gene>
<evidence type="ECO:0000256" key="1">
    <source>
        <dbReference type="ARBA" id="ARBA00006709"/>
    </source>
</evidence>
<comment type="caution">
    <text evidence="4">The sequence shown here is derived from an EMBL/GenBank/DDBJ whole genome shotgun (WGS) entry which is preliminary data.</text>
</comment>
<reference evidence="4" key="1">
    <citation type="submission" date="2020-12" db="EMBL/GenBank/DDBJ databases">
        <title>M. sibirica DSM 26468T genome.</title>
        <authorList>
            <person name="Thieme N."/>
            <person name="Rettenmaier R."/>
            <person name="Zverlov V."/>
            <person name="Liebl W."/>
        </authorList>
    </citation>
    <scope>NUCLEOTIDE SEQUENCE</scope>
    <source>
        <strain evidence="4">DSM 26468</strain>
    </source>
</reference>
<dbReference type="AlphaFoldDB" id="A0A8J7H142"/>
<dbReference type="InterPro" id="IPR002843">
    <property type="entry name" value="ATPase_V0-cplx_csu/dsu"/>
</dbReference>
<dbReference type="Pfam" id="PF01992">
    <property type="entry name" value="vATP-synt_AC39"/>
    <property type="match status" value="1"/>
</dbReference>
<dbReference type="RefSeq" id="WP_197662606.1">
    <property type="nucleotide sequence ID" value="NZ_JAEAGR010000020.1"/>
</dbReference>
<dbReference type="InterPro" id="IPR050873">
    <property type="entry name" value="V-ATPase_V0D/AC39_subunit"/>
</dbReference>
<name>A0A8J7H142_9FIRM</name>
<evidence type="ECO:0000313" key="5">
    <source>
        <dbReference type="Proteomes" id="UP000623269"/>
    </source>
</evidence>
<proteinExistence type="inferred from homology"/>
<dbReference type="EMBL" id="JAEAGR010000020">
    <property type="protein sequence ID" value="MBH1942354.1"/>
    <property type="molecule type" value="Genomic_DNA"/>
</dbReference>
<dbReference type="InterPro" id="IPR036079">
    <property type="entry name" value="ATPase_csu/dsu_sf"/>
</dbReference>
<evidence type="ECO:0000256" key="2">
    <source>
        <dbReference type="ARBA" id="ARBA00022448"/>
    </source>
</evidence>
<dbReference type="InterPro" id="IPR044911">
    <property type="entry name" value="V-type_ATPase_csu/dsu_dom_3"/>
</dbReference>
<protein>
    <submittedName>
        <fullName evidence="4">V-type ATPase subunit</fullName>
    </submittedName>
</protein>
<accession>A0A8J7H142</accession>
<organism evidence="4 5">
    <name type="scientific">Mobilitalea sibirica</name>
    <dbReference type="NCBI Taxonomy" id="1462919"/>
    <lineage>
        <taxon>Bacteria</taxon>
        <taxon>Bacillati</taxon>
        <taxon>Bacillota</taxon>
        <taxon>Clostridia</taxon>
        <taxon>Lachnospirales</taxon>
        <taxon>Lachnospiraceae</taxon>
        <taxon>Mobilitalea</taxon>
    </lineage>
</organism>
<keyword evidence="5" id="KW-1185">Reference proteome</keyword>
<dbReference type="Gene3D" id="1.10.132.50">
    <property type="entry name" value="ATP synthase (C/AC39) subunit, domain 3"/>
    <property type="match status" value="1"/>
</dbReference>
<dbReference type="GO" id="GO:0046961">
    <property type="term" value="F:proton-transporting ATPase activity, rotational mechanism"/>
    <property type="evidence" value="ECO:0007669"/>
    <property type="project" value="InterPro"/>
</dbReference>
<keyword evidence="3" id="KW-0406">Ion transport</keyword>
<sequence length="322" mass="36667">MTEQQYTYAVARIRSKELSLLSKSDIEQLMNCKSEKECLRLLTDKGWGKSEDENAEQLLNAEHEKTWELMHELVEDMSVFHTFLIGNDFHNLKAAIKQVYMDSEITDIYISHGTIKPELIYRAVKEHEFSQLPPHLSACAEEAYQIQLHTGDSQLCDIILDKVALETIYQEGKASGNELLSLYAELKVASSDIKIALRSVKTGKDKNFIERALAECESLDIRKLTVAALGGEEEICNYLSTTDYADAVSALKESPSAFERWCDNLIIKHIRPQKSNPFTISPLAAYILARENEIKTVRILLSGKRNDISDDSIRERLREMYV</sequence>
<dbReference type="PANTHER" id="PTHR38682:SF1">
    <property type="entry name" value="V-TYPE ATP SYNTHASE SUBUNIT C"/>
    <property type="match status" value="1"/>
</dbReference>
<evidence type="ECO:0000256" key="3">
    <source>
        <dbReference type="ARBA" id="ARBA00023065"/>
    </source>
</evidence>
<dbReference type="Gene3D" id="1.20.1690.10">
    <property type="entry name" value="V-type ATP synthase subunit C domain"/>
    <property type="match status" value="2"/>
</dbReference>